<evidence type="ECO:0000313" key="7">
    <source>
        <dbReference type="EMBL" id="KAG5189673.1"/>
    </source>
</evidence>
<evidence type="ECO:0000256" key="5">
    <source>
        <dbReference type="ARBA" id="ARBA00023163"/>
    </source>
</evidence>
<proteinExistence type="inferred from homology"/>
<dbReference type="GO" id="GO:0001006">
    <property type="term" value="F:RNA polymerase III type 3 promoter sequence-specific DNA binding"/>
    <property type="evidence" value="ECO:0007669"/>
    <property type="project" value="TreeGrafter"/>
</dbReference>
<reference evidence="7" key="1">
    <citation type="submission" date="2021-02" db="EMBL/GenBank/DDBJ databases">
        <title>First Annotated Genome of the Yellow-green Alga Tribonema minus.</title>
        <authorList>
            <person name="Mahan K.M."/>
        </authorList>
    </citation>
    <scope>NUCLEOTIDE SEQUENCE</scope>
    <source>
        <strain evidence="7">UTEX B ZZ1240</strain>
    </source>
</reference>
<dbReference type="GO" id="GO:0000978">
    <property type="term" value="F:RNA polymerase II cis-regulatory region sequence-specific DNA binding"/>
    <property type="evidence" value="ECO:0007669"/>
    <property type="project" value="TreeGrafter"/>
</dbReference>
<dbReference type="PANTHER" id="PTHR13421">
    <property type="entry name" value="SNRNA-ACTIVATING PROTEIN COMPLEX SUBUNIT 3"/>
    <property type="match status" value="1"/>
</dbReference>
<dbReference type="AlphaFoldDB" id="A0A835ZAW0"/>
<accession>A0A835ZAW0</accession>
<keyword evidence="5" id="KW-0804">Transcription</keyword>
<dbReference type="PANTHER" id="PTHR13421:SF16">
    <property type="entry name" value="SNRNA-ACTIVATING PROTEIN COMPLEX SUBUNIT 3"/>
    <property type="match status" value="1"/>
</dbReference>
<comment type="similarity">
    <text evidence="2">Belongs to the SNAPC3/SRD2 family.</text>
</comment>
<keyword evidence="6" id="KW-0539">Nucleus</keyword>
<dbReference type="Pfam" id="PF12251">
    <property type="entry name" value="SNAPC3"/>
    <property type="match status" value="1"/>
</dbReference>
<evidence type="ECO:0000256" key="6">
    <source>
        <dbReference type="ARBA" id="ARBA00023242"/>
    </source>
</evidence>
<dbReference type="GO" id="GO:0005634">
    <property type="term" value="C:nucleus"/>
    <property type="evidence" value="ECO:0007669"/>
    <property type="project" value="UniProtKB-SubCell"/>
</dbReference>
<dbReference type="Proteomes" id="UP000664859">
    <property type="component" value="Unassembled WGS sequence"/>
</dbReference>
<dbReference type="GO" id="GO:0042796">
    <property type="term" value="P:snRNA transcription by RNA polymerase III"/>
    <property type="evidence" value="ECO:0007669"/>
    <property type="project" value="TreeGrafter"/>
</dbReference>
<evidence type="ECO:0000256" key="1">
    <source>
        <dbReference type="ARBA" id="ARBA00004123"/>
    </source>
</evidence>
<keyword evidence="4" id="KW-0238">DNA-binding</keyword>
<keyword evidence="8" id="KW-1185">Reference proteome</keyword>
<sequence length="164" mass="18218">MFDDQLYMEDPDTDSTHFVTHLEQFLATKRMLKTPAVAAGGRHWARHSLVDTTLASVQLSLGGAILFKHSDGCAHTLSLVDMRLISEEDARARGKEPCPSYIAVKGVDRPLCNVCALNTAEFKCFGDDLADASPMLYCGDCYHKQHYTAENQLRAGANFKVYRC</sequence>
<name>A0A835ZAW0_9STRA</name>
<dbReference type="EMBL" id="JAFCMP010000046">
    <property type="protein sequence ID" value="KAG5189673.1"/>
    <property type="molecule type" value="Genomic_DNA"/>
</dbReference>
<evidence type="ECO:0000256" key="4">
    <source>
        <dbReference type="ARBA" id="ARBA00023125"/>
    </source>
</evidence>
<evidence type="ECO:0000256" key="2">
    <source>
        <dbReference type="ARBA" id="ARBA00010410"/>
    </source>
</evidence>
<comment type="caution">
    <text evidence="7">The sequence shown here is derived from an EMBL/GenBank/DDBJ whole genome shotgun (WGS) entry which is preliminary data.</text>
</comment>
<comment type="subcellular location">
    <subcellularLocation>
        <location evidence="1">Nucleus</location>
    </subcellularLocation>
</comment>
<gene>
    <name evidence="7" type="ORF">JKP88DRAFT_217707</name>
</gene>
<dbReference type="InterPro" id="IPR022042">
    <property type="entry name" value="snRNA-activating_su3"/>
</dbReference>
<protein>
    <submittedName>
        <fullName evidence="7">snRNA-activating protein complex, subunit 3</fullName>
    </submittedName>
</protein>
<dbReference type="GO" id="GO:0042795">
    <property type="term" value="P:snRNA transcription by RNA polymerase II"/>
    <property type="evidence" value="ECO:0007669"/>
    <property type="project" value="TreeGrafter"/>
</dbReference>
<dbReference type="GO" id="GO:0001046">
    <property type="term" value="F:core promoter sequence-specific DNA binding"/>
    <property type="evidence" value="ECO:0007669"/>
    <property type="project" value="TreeGrafter"/>
</dbReference>
<dbReference type="GO" id="GO:0003681">
    <property type="term" value="F:bent DNA binding"/>
    <property type="evidence" value="ECO:0007669"/>
    <property type="project" value="TreeGrafter"/>
</dbReference>
<evidence type="ECO:0000256" key="3">
    <source>
        <dbReference type="ARBA" id="ARBA00023015"/>
    </source>
</evidence>
<evidence type="ECO:0000313" key="8">
    <source>
        <dbReference type="Proteomes" id="UP000664859"/>
    </source>
</evidence>
<organism evidence="7 8">
    <name type="scientific">Tribonema minus</name>
    <dbReference type="NCBI Taxonomy" id="303371"/>
    <lineage>
        <taxon>Eukaryota</taxon>
        <taxon>Sar</taxon>
        <taxon>Stramenopiles</taxon>
        <taxon>Ochrophyta</taxon>
        <taxon>PX clade</taxon>
        <taxon>Xanthophyceae</taxon>
        <taxon>Tribonematales</taxon>
        <taxon>Tribonemataceae</taxon>
        <taxon>Tribonema</taxon>
    </lineage>
</organism>
<keyword evidence="3" id="KW-0805">Transcription regulation</keyword>
<dbReference type="GO" id="GO:0019185">
    <property type="term" value="C:snRNA-activating protein complex"/>
    <property type="evidence" value="ECO:0007669"/>
    <property type="project" value="TreeGrafter"/>
</dbReference>